<accession>A0A1G5PM52</accession>
<dbReference type="PRINTS" id="PR00834">
    <property type="entry name" value="PROTEASES2C"/>
</dbReference>
<organism evidence="7 8">
    <name type="scientific">Thiohalomonas denitrificans</name>
    <dbReference type="NCBI Taxonomy" id="415747"/>
    <lineage>
        <taxon>Bacteria</taxon>
        <taxon>Pseudomonadati</taxon>
        <taxon>Pseudomonadota</taxon>
        <taxon>Gammaproteobacteria</taxon>
        <taxon>Thiohalomonadales</taxon>
        <taxon>Thiohalomonadaceae</taxon>
        <taxon>Thiohalomonas</taxon>
    </lineage>
</organism>
<dbReference type="PANTHER" id="PTHR22939:SF129">
    <property type="entry name" value="SERINE PROTEASE HTRA2, MITOCHONDRIAL"/>
    <property type="match status" value="1"/>
</dbReference>
<dbReference type="SMART" id="SM00228">
    <property type="entry name" value="PDZ"/>
    <property type="match status" value="1"/>
</dbReference>
<gene>
    <name evidence="7" type="ORF">SAMN03097708_00439</name>
</gene>
<feature type="transmembrane region" description="Helical" evidence="5">
    <location>
        <begin position="17"/>
        <end position="37"/>
    </location>
</feature>
<evidence type="ECO:0000256" key="1">
    <source>
        <dbReference type="ARBA" id="ARBA00010541"/>
    </source>
</evidence>
<evidence type="ECO:0000313" key="8">
    <source>
        <dbReference type="Proteomes" id="UP000199648"/>
    </source>
</evidence>
<name>A0A1G5PM52_9GAMM</name>
<dbReference type="PROSITE" id="PS50106">
    <property type="entry name" value="PDZ"/>
    <property type="match status" value="1"/>
</dbReference>
<evidence type="ECO:0000256" key="2">
    <source>
        <dbReference type="ARBA" id="ARBA00022670"/>
    </source>
</evidence>
<evidence type="ECO:0000313" key="7">
    <source>
        <dbReference type="EMBL" id="SCZ50537.1"/>
    </source>
</evidence>
<keyword evidence="5" id="KW-1133">Transmembrane helix</keyword>
<keyword evidence="5" id="KW-0812">Transmembrane</keyword>
<dbReference type="Pfam" id="PF13180">
    <property type="entry name" value="PDZ_2"/>
    <property type="match status" value="1"/>
</dbReference>
<reference evidence="7 8" key="1">
    <citation type="submission" date="2016-10" db="EMBL/GenBank/DDBJ databases">
        <authorList>
            <person name="de Groot N.N."/>
        </authorList>
    </citation>
    <scope>NUCLEOTIDE SEQUENCE [LARGE SCALE GENOMIC DNA]</scope>
    <source>
        <strain evidence="7 8">HLD2</strain>
    </source>
</reference>
<sequence length="398" mass="42409">MELKSQWEPRMKGYKPLLFLFQSITVGLAAAFVVLIWHPELLENQTVVEIVESTTSTTVSPASGPVSYAEAVARAAPAVVNIYTRKITADDPHGMFDDPIFRHFFGDSFQVPPRERQESSLGSGVIVNARGYVLTNNHVIEDADTIRVALRDGRKTDAEVVGADPEADLAVLKIALEDLPTITLGRSEELQVGDVLLAIGNPFGVGQTVTLGIASATGRNQLGINTFENFIQTDAAINPGNSGGALINATGELVGINTAIFSRTGGSQGIGFAIPMTLAKGSMTQIIETGHVSRGWLGIEIQEITAELAESFGLESEKGVIIAGVLRDGPAYRSGLRPGDVVTGIGNESITDLRDALNTITRAQPGDHILVRGTRDGQPFELQAEVAERPLQTTSEGR</sequence>
<dbReference type="AlphaFoldDB" id="A0A1G5PM52"/>
<keyword evidence="5" id="KW-0472">Membrane</keyword>
<dbReference type="SUPFAM" id="SSF50494">
    <property type="entry name" value="Trypsin-like serine proteases"/>
    <property type="match status" value="1"/>
</dbReference>
<dbReference type="InterPro" id="IPR001478">
    <property type="entry name" value="PDZ"/>
</dbReference>
<keyword evidence="3" id="KW-0378">Hydrolase</keyword>
<dbReference type="GO" id="GO:0006508">
    <property type="term" value="P:proteolysis"/>
    <property type="evidence" value="ECO:0007669"/>
    <property type="project" value="UniProtKB-KW"/>
</dbReference>
<dbReference type="STRING" id="415747.SAMN03097708_00439"/>
<evidence type="ECO:0000256" key="3">
    <source>
        <dbReference type="ARBA" id="ARBA00022801"/>
    </source>
</evidence>
<keyword evidence="4" id="KW-0720">Serine protease</keyword>
<dbReference type="PANTHER" id="PTHR22939">
    <property type="entry name" value="SERINE PROTEASE FAMILY S1C HTRA-RELATED"/>
    <property type="match status" value="1"/>
</dbReference>
<dbReference type="GO" id="GO:0004252">
    <property type="term" value="F:serine-type endopeptidase activity"/>
    <property type="evidence" value="ECO:0007669"/>
    <property type="project" value="InterPro"/>
</dbReference>
<evidence type="ECO:0000256" key="5">
    <source>
        <dbReference type="SAM" id="Phobius"/>
    </source>
</evidence>
<dbReference type="InterPro" id="IPR001940">
    <property type="entry name" value="Peptidase_S1C"/>
</dbReference>
<dbReference type="InterPro" id="IPR009003">
    <property type="entry name" value="Peptidase_S1_PA"/>
</dbReference>
<feature type="domain" description="PDZ" evidence="6">
    <location>
        <begin position="286"/>
        <end position="353"/>
    </location>
</feature>
<dbReference type="Gene3D" id="2.40.10.120">
    <property type="match status" value="1"/>
</dbReference>
<protein>
    <submittedName>
        <fullName evidence="7">Serine protease DegS</fullName>
    </submittedName>
</protein>
<dbReference type="Gene3D" id="2.30.42.10">
    <property type="match status" value="1"/>
</dbReference>
<dbReference type="Pfam" id="PF13365">
    <property type="entry name" value="Trypsin_2"/>
    <property type="match status" value="1"/>
</dbReference>
<evidence type="ECO:0000256" key="4">
    <source>
        <dbReference type="ARBA" id="ARBA00022825"/>
    </source>
</evidence>
<keyword evidence="2 7" id="KW-0645">Protease</keyword>
<evidence type="ECO:0000259" key="6">
    <source>
        <dbReference type="PROSITE" id="PS50106"/>
    </source>
</evidence>
<proteinExistence type="inferred from homology"/>
<dbReference type="InterPro" id="IPR036034">
    <property type="entry name" value="PDZ_sf"/>
</dbReference>
<dbReference type="SUPFAM" id="SSF50156">
    <property type="entry name" value="PDZ domain-like"/>
    <property type="match status" value="1"/>
</dbReference>
<dbReference type="EMBL" id="FMWD01000001">
    <property type="protein sequence ID" value="SCZ50537.1"/>
    <property type="molecule type" value="Genomic_DNA"/>
</dbReference>
<comment type="similarity">
    <text evidence="1">Belongs to the peptidase S1C family.</text>
</comment>
<dbReference type="Proteomes" id="UP000199648">
    <property type="component" value="Unassembled WGS sequence"/>
</dbReference>
<keyword evidence="8" id="KW-1185">Reference proteome</keyword>